<dbReference type="Gene3D" id="2.60.40.10">
    <property type="entry name" value="Immunoglobulins"/>
    <property type="match status" value="2"/>
</dbReference>
<dbReference type="Proteomes" id="UP000230564">
    <property type="component" value="Unassembled WGS sequence"/>
</dbReference>
<keyword evidence="1" id="KW-0472">Membrane</keyword>
<dbReference type="InterPro" id="IPR013783">
    <property type="entry name" value="Ig-like_fold"/>
</dbReference>
<feature type="domain" description="PKD" evidence="2">
    <location>
        <begin position="192"/>
        <end position="259"/>
    </location>
</feature>
<dbReference type="PROSITE" id="PS51841">
    <property type="entry name" value="LTD"/>
    <property type="match status" value="2"/>
</dbReference>
<dbReference type="CDD" id="cd00146">
    <property type="entry name" value="PKD"/>
    <property type="match status" value="2"/>
</dbReference>
<dbReference type="SUPFAM" id="SSF49299">
    <property type="entry name" value="PKD domain"/>
    <property type="match status" value="2"/>
</dbReference>
<name>A0A2H0NCE2_9BACT</name>
<keyword evidence="1" id="KW-1133">Transmembrane helix</keyword>
<protein>
    <recommendedName>
        <fullName evidence="6">PKD domain-containing protein</fullName>
    </recommendedName>
</protein>
<dbReference type="InterPro" id="IPR001322">
    <property type="entry name" value="Lamin_tail_dom"/>
</dbReference>
<accession>A0A2H0NCE2</accession>
<gene>
    <name evidence="4" type="ORF">COV55_03530</name>
</gene>
<evidence type="ECO:0000313" key="4">
    <source>
        <dbReference type="EMBL" id="PIR06569.1"/>
    </source>
</evidence>
<sequence length="903" mass="101613">MRKAIFYLFFFLVIFCFLETDYLKASETDLVISEIMYDWPGSDADHEWIEVYNSSLENILVNEEEWRFFDGSNHSLNLFQGTTTIAVEEFFVLADDAEQFLLDYPDFSGTLFDTVINLSNSSSTISLSFDSGSTYPVLANYESAWGANGNSFSLEKIELNQNSEENNWQESGIEGGTPGLPNSIIEEPEILPPQAVANCPQTLFVDEEGNFDASNSTDPQNLLLSFLWDFSDGQTSTSTIATHAFTEINNYNISLTVSNGELEDIVFCLVEVLEPEDLMSDYWPQIIVSEFLPNPAGSDDEEWIELYNLGPETVDLVGFQLQDNSARVFTLSEDDGLDLILEAQEYLVLGKEITGISLNNTGGDSVKLFNPNQELLEQIIYEETALEDKSYARQDNNFLWTTIPTPGENNVFVINQPPQAKITLKSDDLYIDEKIIFSAEDSFDPEEEELEYHWDFGDGKTGNDQTEEHSYAAVGNYLVILTVKDIEGLEDEAELLINIQEIKEDEEIKISPIDFEQQDLIISEFMPNPVGSDDQEWIELYNASSKDISLAGWQIDDSDGGSKPHIFTEENILGGDFLVIYRQDSGLALNNSEDSVRLITPAEEIWQEVEYSKIPEGQSQAWDLINGEWFVSNPPSPGEENFNLIEPEIIYSIAEIKELEKNDQVIIQGVALEDVASSARSFYITDWDQEEIYYDQVAEIYFSKKDFPDIRKGDLIDVRGQISQTGFLPRVKIKTQEDIIVNNLALALDLPETINVEDLEDDLLGGFVTLQGTVVKKSGKNIYLATSENEESKIRVYADFDIKDLEIKKGAEIIVSGILTETDSGFKLLPLQKEDLLVAQVLGLAMTNEEYGNIDNNISTSTNQVASPTRQKQVKNILLFIIIGGIIIGVIYFVKIKKSKQRV</sequence>
<dbReference type="InterPro" id="IPR000601">
    <property type="entry name" value="PKD_dom"/>
</dbReference>
<evidence type="ECO:0000259" key="2">
    <source>
        <dbReference type="PROSITE" id="PS50093"/>
    </source>
</evidence>
<dbReference type="Pfam" id="PF00932">
    <property type="entry name" value="LTD"/>
    <property type="match status" value="2"/>
</dbReference>
<dbReference type="Gene3D" id="2.60.40.1260">
    <property type="entry name" value="Lamin Tail domain"/>
    <property type="match status" value="1"/>
</dbReference>
<dbReference type="InterPro" id="IPR022409">
    <property type="entry name" value="PKD/Chitinase_dom"/>
</dbReference>
<comment type="caution">
    <text evidence="4">The sequence shown here is derived from an EMBL/GenBank/DDBJ whole genome shotgun (WGS) entry which is preliminary data.</text>
</comment>
<reference evidence="4 5" key="1">
    <citation type="submission" date="2017-09" db="EMBL/GenBank/DDBJ databases">
        <title>Depth-based differentiation of microbial function through sediment-hosted aquifers and enrichment of novel symbionts in the deep terrestrial subsurface.</title>
        <authorList>
            <person name="Probst A.J."/>
            <person name="Ladd B."/>
            <person name="Jarett J.K."/>
            <person name="Geller-Mcgrath D.E."/>
            <person name="Sieber C.M."/>
            <person name="Emerson J.B."/>
            <person name="Anantharaman K."/>
            <person name="Thomas B.C."/>
            <person name="Malmstrom R."/>
            <person name="Stieglmeier M."/>
            <person name="Klingl A."/>
            <person name="Woyke T."/>
            <person name="Ryan C.M."/>
            <person name="Banfield J.F."/>
        </authorList>
    </citation>
    <scope>NUCLEOTIDE SEQUENCE [LARGE SCALE GENOMIC DNA]</scope>
    <source>
        <strain evidence="4">CG11_big_fil_rev_8_21_14_0_20_36_20</strain>
    </source>
</reference>
<proteinExistence type="predicted"/>
<evidence type="ECO:0000259" key="3">
    <source>
        <dbReference type="PROSITE" id="PS51841"/>
    </source>
</evidence>
<evidence type="ECO:0000256" key="1">
    <source>
        <dbReference type="SAM" id="Phobius"/>
    </source>
</evidence>
<feature type="domain" description="LTD" evidence="3">
    <location>
        <begin position="282"/>
        <end position="473"/>
    </location>
</feature>
<dbReference type="PROSITE" id="PS50093">
    <property type="entry name" value="PKD"/>
    <property type="match status" value="2"/>
</dbReference>
<dbReference type="InterPro" id="IPR036415">
    <property type="entry name" value="Lamin_tail_dom_sf"/>
</dbReference>
<organism evidence="4 5">
    <name type="scientific">Candidatus Komeilibacteria bacterium CG11_big_fil_rev_8_21_14_0_20_36_20</name>
    <dbReference type="NCBI Taxonomy" id="1974477"/>
    <lineage>
        <taxon>Bacteria</taxon>
        <taxon>Candidatus Komeiliibacteriota</taxon>
    </lineage>
</organism>
<evidence type="ECO:0000313" key="5">
    <source>
        <dbReference type="Proteomes" id="UP000230564"/>
    </source>
</evidence>
<dbReference type="InterPro" id="IPR035986">
    <property type="entry name" value="PKD_dom_sf"/>
</dbReference>
<feature type="domain" description="LTD" evidence="3">
    <location>
        <begin position="511"/>
        <end position="698"/>
    </location>
</feature>
<dbReference type="Pfam" id="PF18911">
    <property type="entry name" value="PKD_4"/>
    <property type="match status" value="2"/>
</dbReference>
<evidence type="ECO:0008006" key="6">
    <source>
        <dbReference type="Google" id="ProtNLM"/>
    </source>
</evidence>
<keyword evidence="1" id="KW-0812">Transmembrane</keyword>
<dbReference type="SMART" id="SM00089">
    <property type="entry name" value="PKD"/>
    <property type="match status" value="2"/>
</dbReference>
<feature type="transmembrane region" description="Helical" evidence="1">
    <location>
        <begin position="877"/>
        <end position="894"/>
    </location>
</feature>
<dbReference type="SUPFAM" id="SSF74853">
    <property type="entry name" value="Lamin A/C globular tail domain"/>
    <property type="match status" value="2"/>
</dbReference>
<dbReference type="AlphaFoldDB" id="A0A2H0NCE2"/>
<dbReference type="EMBL" id="PCWQ01000012">
    <property type="protein sequence ID" value="PIR06569.1"/>
    <property type="molecule type" value="Genomic_DNA"/>
</dbReference>
<feature type="domain" description="PKD" evidence="2">
    <location>
        <begin position="418"/>
        <end position="488"/>
    </location>
</feature>